<gene>
    <name evidence="1" type="ORF">BFJ73_21105</name>
</gene>
<accession>A0A2S1LYW8</accession>
<protein>
    <submittedName>
        <fullName evidence="1">Uncharacterized protein</fullName>
    </submittedName>
</protein>
<name>A0A2S1LYW8_ENTCL</name>
<proteinExistence type="predicted"/>
<reference evidence="1" key="1">
    <citation type="submission" date="2016-10" db="EMBL/GenBank/DDBJ databases">
        <title>plasmid sequence of Enterobacter cloacae SBP-8.</title>
        <authorList>
            <person name="Jha P.N."/>
        </authorList>
    </citation>
    <scope>NUCLEOTIDE SEQUENCE</scope>
    <source>
        <strain evidence="1">SBP-8</strain>
        <plasmid evidence="1">pECSBP8</plasmid>
    </source>
</reference>
<evidence type="ECO:0000313" key="1">
    <source>
        <dbReference type="EMBL" id="AWG43765.1"/>
    </source>
</evidence>
<dbReference type="EMBL" id="CP017413">
    <property type="protein sequence ID" value="AWG43765.1"/>
    <property type="molecule type" value="Genomic_DNA"/>
</dbReference>
<sequence>MRKIILRTVGLMRTSTPAPVACGNRRLYAPLIGLPLRFSGGSPAVNRITPAAVNFLFRYM</sequence>
<organism evidence="1">
    <name type="scientific">Enterobacter cloacae</name>
    <dbReference type="NCBI Taxonomy" id="550"/>
    <lineage>
        <taxon>Bacteria</taxon>
        <taxon>Pseudomonadati</taxon>
        <taxon>Pseudomonadota</taxon>
        <taxon>Gammaproteobacteria</taxon>
        <taxon>Enterobacterales</taxon>
        <taxon>Enterobacteriaceae</taxon>
        <taxon>Enterobacter</taxon>
        <taxon>Enterobacter cloacae complex</taxon>
    </lineage>
</organism>
<geneLocation type="plasmid" evidence="1">
    <name>pECSBP8</name>
</geneLocation>
<keyword evidence="1" id="KW-0614">Plasmid</keyword>
<dbReference type="AlphaFoldDB" id="A0A2S1LYW8"/>